<gene>
    <name evidence="1" type="ORF">GA0070213_10133</name>
</gene>
<protein>
    <submittedName>
        <fullName evidence="1">Uncharacterized protein</fullName>
    </submittedName>
</protein>
<proteinExistence type="predicted"/>
<dbReference type="AlphaFoldDB" id="A0A1C5GJA2"/>
<dbReference type="STRING" id="745366.GA0070213_10133"/>
<organism evidence="1 2">
    <name type="scientific">Micromonospora humi</name>
    <dbReference type="NCBI Taxonomy" id="745366"/>
    <lineage>
        <taxon>Bacteria</taxon>
        <taxon>Bacillati</taxon>
        <taxon>Actinomycetota</taxon>
        <taxon>Actinomycetes</taxon>
        <taxon>Micromonosporales</taxon>
        <taxon>Micromonosporaceae</taxon>
        <taxon>Micromonospora</taxon>
    </lineage>
</organism>
<accession>A0A1C5GJA2</accession>
<name>A0A1C5GJA2_9ACTN</name>
<dbReference type="EMBL" id="FMDM01000001">
    <property type="protein sequence ID" value="SCG33832.1"/>
    <property type="molecule type" value="Genomic_DNA"/>
</dbReference>
<evidence type="ECO:0000313" key="1">
    <source>
        <dbReference type="EMBL" id="SCG33832.1"/>
    </source>
</evidence>
<evidence type="ECO:0000313" key="2">
    <source>
        <dbReference type="Proteomes" id="UP000199360"/>
    </source>
</evidence>
<dbReference type="Proteomes" id="UP000199360">
    <property type="component" value="Unassembled WGS sequence"/>
</dbReference>
<keyword evidence="2" id="KW-1185">Reference proteome</keyword>
<sequence length="276" mass="28594">MLRSRAGEYLTDLTRPYGLRVDPAAQGQSYGEMAAELIRTLVPDDEPVDLLMLAFAVHDALPGRATATYLSHVCPGTPMSFALCDQGSAAAFTGLRIAAASAYRRALLLVVEQAVLPYDPGVAVPQRHRAVALLLGGGPADGGARVTALRQHAGVGPDDVAGLAAAELRGLGAGQPDVAVVLGAGLARVATAVVASTGSPVTVAPPGQPSTGVWWALLDWLDDGPGRAGTVVVADYDAERRYLCLVAIVTGHPHETCDRRGDARSSTTSTNIRVCR</sequence>
<reference evidence="2" key="1">
    <citation type="submission" date="2016-06" db="EMBL/GenBank/DDBJ databases">
        <authorList>
            <person name="Varghese N."/>
            <person name="Submissions Spin"/>
        </authorList>
    </citation>
    <scope>NUCLEOTIDE SEQUENCE [LARGE SCALE GENOMIC DNA]</scope>
    <source>
        <strain evidence="2">DSM 45647</strain>
    </source>
</reference>